<dbReference type="EMBL" id="CDMC01000004">
    <property type="protein sequence ID" value="CEL03970.1"/>
    <property type="molecule type" value="Genomic_DNA"/>
</dbReference>
<protein>
    <submittedName>
        <fullName evidence="2">Uncharacterized protein</fullName>
    </submittedName>
</protein>
<dbReference type="AlphaFoldDB" id="A0A0U5FWG7"/>
<name>A0A0U5FWG7_ASPCI</name>
<sequence>MGESHLENVQPPQSLETGDGKPADGHSPPRCHFFKRLPGKLWPRQDSEQRGREPAQGSSSPRRNFWERNAAECVGLIVSLVRCYFFYQWPWKSISLGEMGMKVGPDGTSEQLQKALKTRPRDFRVTTCDSPALRERNQEKDGTYPKMGMDKRHKARNPNHHSLPKMQIDKRYKAMNPNHHSLPKMGTDKHHKAMFCSHDRLSKEHRDLLVCKHKTLISHEHSNLNISG</sequence>
<organism evidence="2 3">
    <name type="scientific">Aspergillus calidoustus</name>
    <dbReference type="NCBI Taxonomy" id="454130"/>
    <lineage>
        <taxon>Eukaryota</taxon>
        <taxon>Fungi</taxon>
        <taxon>Dikarya</taxon>
        <taxon>Ascomycota</taxon>
        <taxon>Pezizomycotina</taxon>
        <taxon>Eurotiomycetes</taxon>
        <taxon>Eurotiomycetidae</taxon>
        <taxon>Eurotiales</taxon>
        <taxon>Aspergillaceae</taxon>
        <taxon>Aspergillus</taxon>
        <taxon>Aspergillus subgen. Nidulantes</taxon>
    </lineage>
</organism>
<feature type="region of interest" description="Disordered" evidence="1">
    <location>
        <begin position="139"/>
        <end position="162"/>
    </location>
</feature>
<evidence type="ECO:0000313" key="3">
    <source>
        <dbReference type="Proteomes" id="UP000054771"/>
    </source>
</evidence>
<evidence type="ECO:0000313" key="2">
    <source>
        <dbReference type="EMBL" id="CEL03970.1"/>
    </source>
</evidence>
<feature type="compositionally biased region" description="Basic and acidic residues" evidence="1">
    <location>
        <begin position="43"/>
        <end position="53"/>
    </location>
</feature>
<accession>A0A0U5FWG7</accession>
<feature type="region of interest" description="Disordered" evidence="1">
    <location>
        <begin position="1"/>
        <end position="62"/>
    </location>
</feature>
<gene>
    <name evidence="2" type="ORF">ASPCAL05105</name>
</gene>
<dbReference type="Proteomes" id="UP000054771">
    <property type="component" value="Unassembled WGS sequence"/>
</dbReference>
<keyword evidence="3" id="KW-1185">Reference proteome</keyword>
<proteinExistence type="predicted"/>
<reference evidence="3" key="1">
    <citation type="journal article" date="2016" name="Genome Announc.">
        <title>Draft genome sequences of fungus Aspergillus calidoustus.</title>
        <authorList>
            <person name="Horn F."/>
            <person name="Linde J."/>
            <person name="Mattern D.J."/>
            <person name="Walther G."/>
            <person name="Guthke R."/>
            <person name="Scherlach K."/>
            <person name="Martin K."/>
            <person name="Brakhage A.A."/>
            <person name="Petzke L."/>
            <person name="Valiante V."/>
        </authorList>
    </citation>
    <scope>NUCLEOTIDE SEQUENCE [LARGE SCALE GENOMIC DNA]</scope>
    <source>
        <strain evidence="3">SF006504</strain>
    </source>
</reference>
<evidence type="ECO:0000256" key="1">
    <source>
        <dbReference type="SAM" id="MobiDB-lite"/>
    </source>
</evidence>
<feature type="compositionally biased region" description="Basic residues" evidence="1">
    <location>
        <begin position="151"/>
        <end position="162"/>
    </location>
</feature>